<dbReference type="InterPro" id="IPR003661">
    <property type="entry name" value="HisK_dim/P_dom"/>
</dbReference>
<dbReference type="SMART" id="SM00388">
    <property type="entry name" value="HisKA"/>
    <property type="match status" value="1"/>
</dbReference>
<dbReference type="CDD" id="cd00075">
    <property type="entry name" value="HATPase"/>
    <property type="match status" value="1"/>
</dbReference>
<dbReference type="Gene3D" id="6.10.340.10">
    <property type="match status" value="1"/>
</dbReference>
<dbReference type="GO" id="GO:0000155">
    <property type="term" value="F:phosphorelay sensor kinase activity"/>
    <property type="evidence" value="ECO:0007669"/>
    <property type="project" value="InterPro"/>
</dbReference>
<dbReference type="Gene3D" id="1.10.287.130">
    <property type="match status" value="1"/>
</dbReference>
<dbReference type="SUPFAM" id="SSF47384">
    <property type="entry name" value="Homodimeric domain of signal transducing histidine kinase"/>
    <property type="match status" value="1"/>
</dbReference>
<keyword evidence="13 14" id="KW-0472">Membrane</keyword>
<name>A0A4Q1DC88_9BACT</name>
<keyword evidence="4" id="KW-1003">Cell membrane</keyword>
<keyword evidence="5" id="KW-0597">Phosphoprotein</keyword>
<dbReference type="Pfam" id="PF00512">
    <property type="entry name" value="HisKA"/>
    <property type="match status" value="1"/>
</dbReference>
<dbReference type="PRINTS" id="PR00344">
    <property type="entry name" value="BCTRLSENSOR"/>
</dbReference>
<dbReference type="InterPro" id="IPR036097">
    <property type="entry name" value="HisK_dim/P_sf"/>
</dbReference>
<keyword evidence="7 14" id="KW-0812">Transmembrane</keyword>
<feature type="transmembrane region" description="Helical" evidence="14">
    <location>
        <begin position="411"/>
        <end position="443"/>
    </location>
</feature>
<organism evidence="17 18">
    <name type="scientific">Filimonas effusa</name>
    <dbReference type="NCBI Taxonomy" id="2508721"/>
    <lineage>
        <taxon>Bacteria</taxon>
        <taxon>Pseudomonadati</taxon>
        <taxon>Bacteroidota</taxon>
        <taxon>Chitinophagia</taxon>
        <taxon>Chitinophagales</taxon>
        <taxon>Chitinophagaceae</taxon>
        <taxon>Filimonas</taxon>
    </lineage>
</organism>
<evidence type="ECO:0000256" key="13">
    <source>
        <dbReference type="ARBA" id="ARBA00023136"/>
    </source>
</evidence>
<dbReference type="PROSITE" id="PS50885">
    <property type="entry name" value="HAMP"/>
    <property type="match status" value="1"/>
</dbReference>
<dbReference type="Proteomes" id="UP000290545">
    <property type="component" value="Unassembled WGS sequence"/>
</dbReference>
<dbReference type="EC" id="2.7.13.3" evidence="3"/>
<evidence type="ECO:0000256" key="3">
    <source>
        <dbReference type="ARBA" id="ARBA00012438"/>
    </source>
</evidence>
<reference evidence="17 18" key="1">
    <citation type="submission" date="2019-01" db="EMBL/GenBank/DDBJ databases">
        <title>Filimonas sp. strain TTM-71.</title>
        <authorList>
            <person name="Chen W.-M."/>
        </authorList>
    </citation>
    <scope>NUCLEOTIDE SEQUENCE [LARGE SCALE GENOMIC DNA]</scope>
    <source>
        <strain evidence="17 18">TTM-71</strain>
    </source>
</reference>
<dbReference type="InterPro" id="IPR003594">
    <property type="entry name" value="HATPase_dom"/>
</dbReference>
<feature type="transmembrane region" description="Helical" evidence="14">
    <location>
        <begin position="218"/>
        <end position="237"/>
    </location>
</feature>
<dbReference type="OrthoDB" id="9776727at2"/>
<evidence type="ECO:0000256" key="8">
    <source>
        <dbReference type="ARBA" id="ARBA00022741"/>
    </source>
</evidence>
<accession>A0A4Q1DC88</accession>
<feature type="domain" description="Histidine kinase" evidence="15">
    <location>
        <begin position="1039"/>
        <end position="1251"/>
    </location>
</feature>
<dbReference type="Pfam" id="PF02518">
    <property type="entry name" value="HATPase_c"/>
    <property type="match status" value="1"/>
</dbReference>
<feature type="transmembrane region" description="Helical" evidence="14">
    <location>
        <begin position="770"/>
        <end position="795"/>
    </location>
</feature>
<evidence type="ECO:0000256" key="12">
    <source>
        <dbReference type="ARBA" id="ARBA00023012"/>
    </source>
</evidence>
<comment type="caution">
    <text evidence="17">The sequence shown here is derived from an EMBL/GenBank/DDBJ whole genome shotgun (WGS) entry which is preliminary data.</text>
</comment>
<evidence type="ECO:0000256" key="6">
    <source>
        <dbReference type="ARBA" id="ARBA00022679"/>
    </source>
</evidence>
<dbReference type="PROSITE" id="PS50109">
    <property type="entry name" value="HIS_KIN"/>
    <property type="match status" value="1"/>
</dbReference>
<evidence type="ECO:0000256" key="2">
    <source>
        <dbReference type="ARBA" id="ARBA00004651"/>
    </source>
</evidence>
<evidence type="ECO:0000256" key="7">
    <source>
        <dbReference type="ARBA" id="ARBA00022692"/>
    </source>
</evidence>
<dbReference type="Gene3D" id="3.30.565.10">
    <property type="entry name" value="Histidine kinase-like ATPase, C-terminal domain"/>
    <property type="match status" value="1"/>
</dbReference>
<evidence type="ECO:0000256" key="4">
    <source>
        <dbReference type="ARBA" id="ARBA00022475"/>
    </source>
</evidence>
<dbReference type="GO" id="GO:0005524">
    <property type="term" value="F:ATP binding"/>
    <property type="evidence" value="ECO:0007669"/>
    <property type="project" value="UniProtKB-KW"/>
</dbReference>
<keyword evidence="11 14" id="KW-1133">Transmembrane helix</keyword>
<dbReference type="InterPro" id="IPR003660">
    <property type="entry name" value="HAMP_dom"/>
</dbReference>
<dbReference type="PANTHER" id="PTHR45528">
    <property type="entry name" value="SENSOR HISTIDINE KINASE CPXA"/>
    <property type="match status" value="1"/>
</dbReference>
<proteinExistence type="predicted"/>
<evidence type="ECO:0000259" key="15">
    <source>
        <dbReference type="PROSITE" id="PS50109"/>
    </source>
</evidence>
<dbReference type="SUPFAM" id="SSF55874">
    <property type="entry name" value="ATPase domain of HSP90 chaperone/DNA topoisomerase II/histidine kinase"/>
    <property type="match status" value="1"/>
</dbReference>
<comment type="subcellular location">
    <subcellularLocation>
        <location evidence="2">Cell membrane</location>
        <topology evidence="2">Multi-pass membrane protein</topology>
    </subcellularLocation>
</comment>
<evidence type="ECO:0000256" key="10">
    <source>
        <dbReference type="ARBA" id="ARBA00022840"/>
    </source>
</evidence>
<dbReference type="InterPro" id="IPR004358">
    <property type="entry name" value="Sig_transdc_His_kin-like_C"/>
</dbReference>
<feature type="transmembrane region" description="Helical" evidence="14">
    <location>
        <begin position="249"/>
        <end position="267"/>
    </location>
</feature>
<evidence type="ECO:0000313" key="17">
    <source>
        <dbReference type="EMBL" id="RXK87101.1"/>
    </source>
</evidence>
<keyword evidence="6" id="KW-0808">Transferase</keyword>
<evidence type="ECO:0000259" key="16">
    <source>
        <dbReference type="PROSITE" id="PS50885"/>
    </source>
</evidence>
<dbReference type="EMBL" id="SDHZ01000001">
    <property type="protein sequence ID" value="RXK87101.1"/>
    <property type="molecule type" value="Genomic_DNA"/>
</dbReference>
<feature type="domain" description="HAMP" evidence="16">
    <location>
        <begin position="970"/>
        <end position="1022"/>
    </location>
</feature>
<dbReference type="GO" id="GO:0005886">
    <property type="term" value="C:plasma membrane"/>
    <property type="evidence" value="ECO:0007669"/>
    <property type="project" value="UniProtKB-SubCell"/>
</dbReference>
<keyword evidence="18" id="KW-1185">Reference proteome</keyword>
<dbReference type="RefSeq" id="WP_129002851.1">
    <property type="nucleotide sequence ID" value="NZ_SDHZ01000001.1"/>
</dbReference>
<dbReference type="SMART" id="SM00387">
    <property type="entry name" value="HATPase_c"/>
    <property type="match status" value="1"/>
</dbReference>
<dbReference type="CDD" id="cd00082">
    <property type="entry name" value="HisKA"/>
    <property type="match status" value="1"/>
</dbReference>
<evidence type="ECO:0000256" key="11">
    <source>
        <dbReference type="ARBA" id="ARBA00022989"/>
    </source>
</evidence>
<keyword evidence="9 17" id="KW-0418">Kinase</keyword>
<protein>
    <recommendedName>
        <fullName evidence="3">histidine kinase</fullName>
        <ecNumber evidence="3">2.7.13.3</ecNumber>
    </recommendedName>
</protein>
<gene>
    <name evidence="17" type="ORF">ESB13_10035</name>
</gene>
<dbReference type="InterPro" id="IPR005467">
    <property type="entry name" value="His_kinase_dom"/>
</dbReference>
<feature type="transmembrane region" description="Helical" evidence="14">
    <location>
        <begin position="12"/>
        <end position="33"/>
    </location>
</feature>
<feature type="transmembrane region" description="Helical" evidence="14">
    <location>
        <begin position="330"/>
        <end position="352"/>
    </location>
</feature>
<feature type="transmembrane region" description="Helical" evidence="14">
    <location>
        <begin position="727"/>
        <end position="750"/>
    </location>
</feature>
<dbReference type="AlphaFoldDB" id="A0A4Q1DC88"/>
<feature type="transmembrane region" description="Helical" evidence="14">
    <location>
        <begin position="946"/>
        <end position="968"/>
    </location>
</feature>
<dbReference type="InterPro" id="IPR050398">
    <property type="entry name" value="HssS/ArlS-like"/>
</dbReference>
<evidence type="ECO:0000313" key="18">
    <source>
        <dbReference type="Proteomes" id="UP000290545"/>
    </source>
</evidence>
<keyword evidence="12" id="KW-0902">Two-component regulatory system</keyword>
<evidence type="ECO:0000256" key="14">
    <source>
        <dbReference type="SAM" id="Phobius"/>
    </source>
</evidence>
<evidence type="ECO:0000256" key="9">
    <source>
        <dbReference type="ARBA" id="ARBA00022777"/>
    </source>
</evidence>
<feature type="transmembrane region" description="Helical" evidence="14">
    <location>
        <begin position="287"/>
        <end position="309"/>
    </location>
</feature>
<keyword evidence="10" id="KW-0067">ATP-binding</keyword>
<feature type="transmembrane region" description="Helical" evidence="14">
    <location>
        <begin position="372"/>
        <end position="390"/>
    </location>
</feature>
<evidence type="ECO:0000256" key="1">
    <source>
        <dbReference type="ARBA" id="ARBA00000085"/>
    </source>
</evidence>
<dbReference type="PANTHER" id="PTHR45528:SF1">
    <property type="entry name" value="SENSOR HISTIDINE KINASE CPXA"/>
    <property type="match status" value="1"/>
</dbReference>
<evidence type="ECO:0000256" key="5">
    <source>
        <dbReference type="ARBA" id="ARBA00022553"/>
    </source>
</evidence>
<sequence>MIQTLKQAAYKNGYLLITAAWLYTISFIFTNYFTYSGSPEKVKSTLETYLRKQEDRFREIIQDTTTLNILYSPGANKLKQTLTKETLGIFTYVENETGKYKQVYWNSSLMSVNTEQLHLPDGVHTVSYQNGLFELLKHSFKKNGRNYVFIGLIPIHWDYFIENKYLRREFANYPNIEKLYTISPDDTGIPVHNSANQTVFYLTQKDAVSFDQPDAFSIGLRVLAILFLMAFMNGLAIETAKQRGFWKGFIFLVGVVAIMRALTYKFPIPFAFRKLELFDPSIYASSALHPSLGDLLVNSILFFWIMIFFKSRFPPLQMIKPYVNRVKNSGRYIAIACLAIMPLITFQCTDLIRSLVADSKIPFDVTNVFNLSAYTFIGFVVLSFIMYAYFHVSQMLVIPSIQVNFGFYHRLTIVAAAGLFILTFQIGTPAILVKVTVLIWLLLYITILEYRQKDLNEPLLQSGFFLFWFMFFAFSATIVIVTENRKVELEQRKRIADKLTYQTDPSGESLMNIAITNISNDFLVHNFDRLRSEYSNRFIKDSLINENFSGYLNKYDTRIYTYDSAFVPLYNDDSASYYMIRRTIEGEGKATSIPSLYYYENAQDLFSYIYEKLVMLPDSSTVGHVFIIAKPRRYKSEAIFPELFKQVKDVASDLNTNYAYAVYSKGKLINSLNDYGFSSVLAPADMPRLEYEERMKEHNSELWYNAGHSKVVVVVKKDNNFIETITLFAYLFCVFLAVVVIFHVASFMVSVRFKWKSIRRIFHFNIRTQIHTTIIFISVFSFVVIGIATISFFIVRFDRNNEERLTKAIQVMASELAAIRDRYIDDDLPTLSYVGAAGGDLERRIVEISEIHNVDLNVYDIEGNLTVSTQPYIYNKHVLSGKMEPRAYYAMNYEKLTQKIQIETVDNFSFLSIYVPVKYPDGSIYAYINIPYLNSQTELNQEISNFLVTLINLNAFIFVLAGAIAFLVTSRITASFTLIGDKMKQVNLGKMNEEIVWTRNDEIGALVDEYNKMVRKLEESAQGLARSEREGAWREMARQVAHEIKNPLTPMKLSIQYLQKAINSGSANVKELSQQVANTLVEQIDQLAKIAGDFGQFANIGNVKLEQFDLSEVLGTLINLYNADSNLHIDWQKTSTGTDAIMADKVQITRLFTNLIKNAIEASGDKQPIELTIRQYRLDREIVIAVADNGSGIPVEMQGKIFTPNFTTKSSGTGLGLAICKGIVEKANGRIWFETKEGVGSTFFIAFPALV</sequence>
<comment type="catalytic activity">
    <reaction evidence="1">
        <text>ATP + protein L-histidine = ADP + protein N-phospho-L-histidine.</text>
        <dbReference type="EC" id="2.7.13.3"/>
    </reaction>
</comment>
<keyword evidence="8" id="KW-0547">Nucleotide-binding</keyword>
<dbReference type="InterPro" id="IPR036890">
    <property type="entry name" value="HATPase_C_sf"/>
</dbReference>
<feature type="transmembrane region" description="Helical" evidence="14">
    <location>
        <begin position="463"/>
        <end position="482"/>
    </location>
</feature>